<evidence type="ECO:0000256" key="7">
    <source>
        <dbReference type="ARBA" id="ARBA00022692"/>
    </source>
</evidence>
<keyword evidence="7 18" id="KW-0812">Transmembrane</keyword>
<feature type="transmembrane region" description="Helical" evidence="18">
    <location>
        <begin position="329"/>
        <end position="346"/>
    </location>
</feature>
<proteinExistence type="inferred from homology"/>
<evidence type="ECO:0000313" key="21">
    <source>
        <dbReference type="EMBL" id="KAK9062542.1"/>
    </source>
</evidence>
<keyword evidence="16" id="KW-0325">Glycoprotein</keyword>
<feature type="transmembrane region" description="Helical" evidence="18">
    <location>
        <begin position="289"/>
        <end position="309"/>
    </location>
</feature>
<dbReference type="Pfam" id="PF00810">
    <property type="entry name" value="ER_lumen_recept"/>
    <property type="match status" value="1"/>
</dbReference>
<evidence type="ECO:0000256" key="12">
    <source>
        <dbReference type="ARBA" id="ARBA00022989"/>
    </source>
</evidence>
<evidence type="ECO:0000256" key="13">
    <source>
        <dbReference type="ARBA" id="ARBA00023136"/>
    </source>
</evidence>
<sequence length="374" mass="40827">MATLPSLPNTAALLLLHLLLHPTLTAAIWCVARNDAAEDALQTALDYACGAGADCAPVQESGPCFLPNTLQAHASYAFNSFYMHSSMDPAACDFAGTATVAKTDPSYGSCVYPASPSTAGGIKNPPLGNTLPLPQNGVPLGGNGGALTPLPPDMTGATPNGSGGAFITPIGGFGFTFQEREIRKGSRRRISFCLLGSVEEIGFKSHILQADRFQFYRSHSLHNSPDDEEGRMNIFRLAGDMTHLASVLVLLLKIHTIKSCAGVSLKTQELYALVFATRYLDIVTDFISLYNTVMKLIFLGSSFSIVWYIRRHKIVRRSYDKDQDTFRHYFLVLPCLVLALLINHKFTFKEVMWTFSLYLEAVAILPQLVLVAKN</sequence>
<dbReference type="GO" id="GO:0009506">
    <property type="term" value="C:plasmodesma"/>
    <property type="evidence" value="ECO:0007669"/>
    <property type="project" value="UniProtKB-ARBA"/>
</dbReference>
<keyword evidence="10" id="KW-0931">ER-Golgi transport</keyword>
<dbReference type="FunFam" id="1.20.58.1040:FF:000001">
    <property type="entry name" value="Glucan endo-1,3-beta-glucosidase 4"/>
    <property type="match status" value="1"/>
</dbReference>
<evidence type="ECO:0000256" key="10">
    <source>
        <dbReference type="ARBA" id="ARBA00022892"/>
    </source>
</evidence>
<evidence type="ECO:0000256" key="18">
    <source>
        <dbReference type="RuleBase" id="RU000634"/>
    </source>
</evidence>
<dbReference type="GO" id="GO:0046923">
    <property type="term" value="F:ER retention sequence binding"/>
    <property type="evidence" value="ECO:0007669"/>
    <property type="project" value="InterPro"/>
</dbReference>
<feature type="signal peptide" evidence="19">
    <location>
        <begin position="1"/>
        <end position="27"/>
    </location>
</feature>
<dbReference type="GO" id="GO:0005886">
    <property type="term" value="C:plasma membrane"/>
    <property type="evidence" value="ECO:0007669"/>
    <property type="project" value="UniProtKB-SubCell"/>
</dbReference>
<evidence type="ECO:0000256" key="3">
    <source>
        <dbReference type="ARBA" id="ARBA00010120"/>
    </source>
</evidence>
<dbReference type="Gene3D" id="1.20.58.1040">
    <property type="match status" value="1"/>
</dbReference>
<evidence type="ECO:0000313" key="22">
    <source>
        <dbReference type="Proteomes" id="UP001408789"/>
    </source>
</evidence>
<keyword evidence="17" id="KW-0449">Lipoprotein</keyword>
<keyword evidence="12 18" id="KW-1133">Transmembrane helix</keyword>
<gene>
    <name evidence="21" type="ORF">SSX86_019729</name>
</gene>
<evidence type="ECO:0000256" key="14">
    <source>
        <dbReference type="ARBA" id="ARBA00023157"/>
    </source>
</evidence>
<comment type="caution">
    <text evidence="21">The sequence shown here is derived from an EMBL/GenBank/DDBJ whole genome shotgun (WGS) entry which is preliminary data.</text>
</comment>
<evidence type="ECO:0000256" key="15">
    <source>
        <dbReference type="ARBA" id="ARBA00023170"/>
    </source>
</evidence>
<keyword evidence="14" id="KW-1015">Disulfide bond</keyword>
<dbReference type="SMART" id="SM00768">
    <property type="entry name" value="X8"/>
    <property type="match status" value="1"/>
</dbReference>
<evidence type="ECO:0000256" key="17">
    <source>
        <dbReference type="ARBA" id="ARBA00023288"/>
    </source>
</evidence>
<evidence type="ECO:0000256" key="1">
    <source>
        <dbReference type="ARBA" id="ARBA00004477"/>
    </source>
</evidence>
<evidence type="ECO:0000256" key="19">
    <source>
        <dbReference type="SAM" id="SignalP"/>
    </source>
</evidence>
<keyword evidence="6" id="KW-0336">GPI-anchor</keyword>
<feature type="domain" description="X8" evidence="20">
    <location>
        <begin position="28"/>
        <end position="112"/>
    </location>
</feature>
<keyword evidence="9 18" id="KW-0256">Endoplasmic reticulum</keyword>
<comment type="subcellular location">
    <subcellularLocation>
        <location evidence="2">Cell membrane</location>
        <topology evidence="2">Lipid-anchor</topology>
        <topology evidence="2">GPI-anchor</topology>
    </subcellularLocation>
    <subcellularLocation>
        <location evidence="1 18">Endoplasmic reticulum membrane</location>
        <topology evidence="1 18">Multi-pass membrane protein</topology>
    </subcellularLocation>
</comment>
<keyword evidence="11 18" id="KW-0653">Protein transport</keyword>
<dbReference type="GO" id="GO:0005789">
    <property type="term" value="C:endoplasmic reticulum membrane"/>
    <property type="evidence" value="ECO:0007669"/>
    <property type="project" value="UniProtKB-SubCell"/>
</dbReference>
<evidence type="ECO:0000256" key="9">
    <source>
        <dbReference type="ARBA" id="ARBA00022824"/>
    </source>
</evidence>
<evidence type="ECO:0000256" key="4">
    <source>
        <dbReference type="ARBA" id="ARBA00022448"/>
    </source>
</evidence>
<evidence type="ECO:0000256" key="6">
    <source>
        <dbReference type="ARBA" id="ARBA00022622"/>
    </source>
</evidence>
<name>A0AAP0CYB1_9ASTR</name>
<keyword evidence="4 18" id="KW-0813">Transport</keyword>
<dbReference type="GO" id="GO:0015031">
    <property type="term" value="P:protein transport"/>
    <property type="evidence" value="ECO:0007669"/>
    <property type="project" value="UniProtKB-KW"/>
</dbReference>
<feature type="chain" id="PRO_5042958219" description="ER lumen protein-retaining receptor" evidence="19">
    <location>
        <begin position="28"/>
        <end position="374"/>
    </location>
</feature>
<dbReference type="GO" id="GO:0016192">
    <property type="term" value="P:vesicle-mediated transport"/>
    <property type="evidence" value="ECO:0007669"/>
    <property type="project" value="UniProtKB-KW"/>
</dbReference>
<dbReference type="PRINTS" id="PR00660">
    <property type="entry name" value="ERLUMENR"/>
</dbReference>
<comment type="caution">
    <text evidence="18">Lacks conserved residue(s) required for the propagation of feature annotation.</text>
</comment>
<keyword evidence="15 18" id="KW-0675">Receptor</keyword>
<keyword evidence="8 19" id="KW-0732">Signal</keyword>
<dbReference type="Proteomes" id="UP001408789">
    <property type="component" value="Unassembled WGS sequence"/>
</dbReference>
<protein>
    <recommendedName>
        <fullName evidence="18">ER lumen protein-retaining receptor</fullName>
    </recommendedName>
</protein>
<evidence type="ECO:0000256" key="11">
    <source>
        <dbReference type="ARBA" id="ARBA00022927"/>
    </source>
</evidence>
<dbReference type="InterPro" id="IPR012946">
    <property type="entry name" value="X8"/>
</dbReference>
<evidence type="ECO:0000256" key="16">
    <source>
        <dbReference type="ARBA" id="ARBA00023180"/>
    </source>
</evidence>
<accession>A0AAP0CYB1</accession>
<keyword evidence="5" id="KW-1003">Cell membrane</keyword>
<keyword evidence="22" id="KW-1185">Reference proteome</keyword>
<feature type="transmembrane region" description="Helical" evidence="18">
    <location>
        <begin position="352"/>
        <end position="372"/>
    </location>
</feature>
<dbReference type="PROSITE" id="PS00952">
    <property type="entry name" value="ER_LUMEN_RECEPTOR_2"/>
    <property type="match status" value="1"/>
</dbReference>
<keyword evidence="13 18" id="KW-0472">Membrane</keyword>
<evidence type="ECO:0000256" key="8">
    <source>
        <dbReference type="ARBA" id="ARBA00022729"/>
    </source>
</evidence>
<evidence type="ECO:0000256" key="2">
    <source>
        <dbReference type="ARBA" id="ARBA00004609"/>
    </source>
</evidence>
<dbReference type="EMBL" id="JBCNJP010000019">
    <property type="protein sequence ID" value="KAK9062542.1"/>
    <property type="molecule type" value="Genomic_DNA"/>
</dbReference>
<dbReference type="AlphaFoldDB" id="A0AAP0CYB1"/>
<dbReference type="GO" id="GO:0006621">
    <property type="term" value="P:protein retention in ER lumen"/>
    <property type="evidence" value="ECO:0007669"/>
    <property type="project" value="InterPro"/>
</dbReference>
<reference evidence="21 22" key="1">
    <citation type="submission" date="2024-04" db="EMBL/GenBank/DDBJ databases">
        <title>The reference genome of an endangered Asteraceae, Deinandra increscens subsp. villosa, native to the Central Coast of California.</title>
        <authorList>
            <person name="Guilliams M."/>
            <person name="Hasenstab-Lehman K."/>
            <person name="Meyer R."/>
            <person name="Mcevoy S."/>
        </authorList>
    </citation>
    <scope>NUCLEOTIDE SEQUENCE [LARGE SCALE GENOMIC DNA]</scope>
    <source>
        <tissue evidence="21">Leaf</tissue>
    </source>
</reference>
<evidence type="ECO:0000256" key="5">
    <source>
        <dbReference type="ARBA" id="ARBA00022475"/>
    </source>
</evidence>
<dbReference type="PANTHER" id="PTHR10585">
    <property type="entry name" value="ER LUMEN PROTEIN RETAINING RECEPTOR"/>
    <property type="match status" value="1"/>
</dbReference>
<dbReference type="PROSITE" id="PS00951">
    <property type="entry name" value="ER_LUMEN_RECEPTOR_1"/>
    <property type="match status" value="1"/>
</dbReference>
<comment type="similarity">
    <text evidence="3 18">Belongs to the ERD2 family.</text>
</comment>
<dbReference type="InterPro" id="IPR000133">
    <property type="entry name" value="ER_ret_rcpt"/>
</dbReference>
<dbReference type="GO" id="GO:0098552">
    <property type="term" value="C:side of membrane"/>
    <property type="evidence" value="ECO:0007669"/>
    <property type="project" value="UniProtKB-KW"/>
</dbReference>
<dbReference type="Pfam" id="PF07983">
    <property type="entry name" value="X8"/>
    <property type="match status" value="1"/>
</dbReference>
<evidence type="ECO:0000259" key="20">
    <source>
        <dbReference type="SMART" id="SM00768"/>
    </source>
</evidence>
<organism evidence="21 22">
    <name type="scientific">Deinandra increscens subsp. villosa</name>
    <dbReference type="NCBI Taxonomy" id="3103831"/>
    <lineage>
        <taxon>Eukaryota</taxon>
        <taxon>Viridiplantae</taxon>
        <taxon>Streptophyta</taxon>
        <taxon>Embryophyta</taxon>
        <taxon>Tracheophyta</taxon>
        <taxon>Spermatophyta</taxon>
        <taxon>Magnoliopsida</taxon>
        <taxon>eudicotyledons</taxon>
        <taxon>Gunneridae</taxon>
        <taxon>Pentapetalae</taxon>
        <taxon>asterids</taxon>
        <taxon>campanulids</taxon>
        <taxon>Asterales</taxon>
        <taxon>Asteraceae</taxon>
        <taxon>Asteroideae</taxon>
        <taxon>Heliantheae alliance</taxon>
        <taxon>Madieae</taxon>
        <taxon>Madiinae</taxon>
        <taxon>Deinandra</taxon>
    </lineage>
</organism>